<dbReference type="Proteomes" id="UP000054408">
    <property type="component" value="Unassembled WGS sequence"/>
</dbReference>
<feature type="coiled-coil region" evidence="9">
    <location>
        <begin position="635"/>
        <end position="686"/>
    </location>
</feature>
<dbReference type="CDD" id="cd00038">
    <property type="entry name" value="CAP_ED"/>
    <property type="match status" value="2"/>
</dbReference>
<evidence type="ECO:0000256" key="9">
    <source>
        <dbReference type="SAM" id="Coils"/>
    </source>
</evidence>
<evidence type="ECO:0000256" key="5">
    <source>
        <dbReference type="ARBA" id="ARBA00023065"/>
    </source>
</evidence>
<dbReference type="STRING" id="461836.A0A0L0DIJ5"/>
<evidence type="ECO:0000256" key="1">
    <source>
        <dbReference type="ARBA" id="ARBA00004141"/>
    </source>
</evidence>
<dbReference type="AlphaFoldDB" id="A0A0L0DIJ5"/>
<reference evidence="12 13" key="1">
    <citation type="submission" date="2010-05" db="EMBL/GenBank/DDBJ databases">
        <title>The Genome Sequence of Thecamonas trahens ATCC 50062.</title>
        <authorList>
            <consortium name="The Broad Institute Genome Sequencing Platform"/>
            <person name="Russ C."/>
            <person name="Cuomo C."/>
            <person name="Shea T."/>
            <person name="Young S.K."/>
            <person name="Zeng Q."/>
            <person name="Koehrsen M."/>
            <person name="Haas B."/>
            <person name="Borodovsky M."/>
            <person name="Guigo R."/>
            <person name="Alvarado L."/>
            <person name="Berlin A."/>
            <person name="Bochicchio J."/>
            <person name="Borenstein D."/>
            <person name="Chapman S."/>
            <person name="Chen Z."/>
            <person name="Freedman E."/>
            <person name="Gellesch M."/>
            <person name="Goldberg J."/>
            <person name="Griggs A."/>
            <person name="Gujja S."/>
            <person name="Heilman E."/>
            <person name="Heiman D."/>
            <person name="Hepburn T."/>
            <person name="Howarth C."/>
            <person name="Jen D."/>
            <person name="Larson L."/>
            <person name="Mehta T."/>
            <person name="Park D."/>
            <person name="Pearson M."/>
            <person name="Roberts A."/>
            <person name="Saif S."/>
            <person name="Shenoy N."/>
            <person name="Sisk P."/>
            <person name="Stolte C."/>
            <person name="Sykes S."/>
            <person name="Thomson T."/>
            <person name="Walk T."/>
            <person name="White J."/>
            <person name="Yandava C."/>
            <person name="Burger G."/>
            <person name="Gray M.W."/>
            <person name="Holland P.W.H."/>
            <person name="King N."/>
            <person name="Lang F.B.F."/>
            <person name="Roger A.J."/>
            <person name="Ruiz-Trillo I."/>
            <person name="Lander E."/>
            <person name="Nusbaum C."/>
        </authorList>
    </citation>
    <scope>NUCLEOTIDE SEQUENCE [LARGE SCALE GENOMIC DNA]</scope>
    <source>
        <strain evidence="12 13">ATCC 50062</strain>
    </source>
</reference>
<dbReference type="SMART" id="SM00100">
    <property type="entry name" value="cNMP"/>
    <property type="match status" value="2"/>
</dbReference>
<keyword evidence="13" id="KW-1185">Reference proteome</keyword>
<evidence type="ECO:0000259" key="11">
    <source>
        <dbReference type="PROSITE" id="PS50042"/>
    </source>
</evidence>
<dbReference type="PANTHER" id="PTHR45638:SF11">
    <property type="entry name" value="CYCLIC NUCLEOTIDE-GATED CATION CHANNEL SUBUNIT A"/>
    <property type="match status" value="1"/>
</dbReference>
<evidence type="ECO:0000256" key="10">
    <source>
        <dbReference type="SAM" id="MobiDB-lite"/>
    </source>
</evidence>
<dbReference type="GO" id="GO:0044877">
    <property type="term" value="F:protein-containing complex binding"/>
    <property type="evidence" value="ECO:0007669"/>
    <property type="project" value="TreeGrafter"/>
</dbReference>
<keyword evidence="7" id="KW-1071">Ligand-gated ion channel</keyword>
<dbReference type="InterPro" id="IPR014710">
    <property type="entry name" value="RmlC-like_jellyroll"/>
</dbReference>
<dbReference type="Gene3D" id="2.60.120.10">
    <property type="entry name" value="Jelly Rolls"/>
    <property type="match status" value="2"/>
</dbReference>
<accession>A0A0L0DIJ5</accession>
<evidence type="ECO:0000256" key="4">
    <source>
        <dbReference type="ARBA" id="ARBA00022989"/>
    </source>
</evidence>
<feature type="domain" description="Cyclic nucleotide-binding" evidence="11">
    <location>
        <begin position="957"/>
        <end position="1065"/>
    </location>
</feature>
<feature type="region of interest" description="Disordered" evidence="10">
    <location>
        <begin position="66"/>
        <end position="138"/>
    </location>
</feature>
<gene>
    <name evidence="12" type="ORF">AMSG_00934</name>
</gene>
<organism evidence="12 13">
    <name type="scientific">Thecamonas trahens ATCC 50062</name>
    <dbReference type="NCBI Taxonomy" id="461836"/>
    <lineage>
        <taxon>Eukaryota</taxon>
        <taxon>Apusozoa</taxon>
        <taxon>Apusomonadida</taxon>
        <taxon>Apusomonadidae</taxon>
        <taxon>Thecamonas</taxon>
    </lineage>
</organism>
<dbReference type="PROSITE" id="PS00889">
    <property type="entry name" value="CNMP_BINDING_2"/>
    <property type="match status" value="1"/>
</dbReference>
<dbReference type="Pfam" id="PF00027">
    <property type="entry name" value="cNMP_binding"/>
    <property type="match status" value="2"/>
</dbReference>
<dbReference type="SUPFAM" id="SSF51206">
    <property type="entry name" value="cAMP-binding domain-like"/>
    <property type="match status" value="2"/>
</dbReference>
<sequence length="1162" mass="126687">MPRSGRRGSAVAAQQRSAQWLRRNSAVLDPLVSALPVVSASATKSTSGSEGGALPSRTTLSALEGTSAAAAAAAPGGNTAGAGAKRKKRRRRRPKAESQFLAEVVDLGAHAHSREPGAGSGSGLGSGRGEEAKTNASKALQAGDISIYAASHLGCTHDHSFEPELNERSRRMPKVPEEESRRRYHNTHGRCHHDHDAELTFHPATNVRDRDRHSRRDLYQNALDLKKRRKAAEQAQVEALAAECPFEPAINKKSEAVSPSAPLVERTYEWHREAETKKQAAREAKAAAAAAAEVQECSFVPQINKFDKSTLLTPPSPMPIMQSRSFVRGAAVGTDTLSDDGSTSVSSSAVTTSTTRGARVPSRPVPFRAQSFLVPTAAPASRSPSKPAAVPIRRTKTCPYCGSKSEFLSLGGDGRFRSKGVQVKRRTRTVEIPCQTEPTTDYEELVSKLEAEIVALKARLDSVVSDRKSLRRENRRLEDEVRGLRSQLGDAAAKESELQAALNAAASDSDSKDSQLAELMAKLTKESIQVETQTPREWMATAASVSTPEPEPMREPEPMPPAKPDGSVAEKTYRQKMRDASKDVTIVLAKVKEGLGDVFKMRAASMLAKDVLKRISKLLRDLMETNLQDDKRVQLQDLASRIASLTDELESQTAHLARNPGDKAMAEELTATLMTLEDTVDLALEEGVKFSVKVDLAEVMAKVPMFGGVSQGAFFTLLIRKMREQVHPPGKFIMRCGDPGSSMFFVTKGAVDVLLESGACVANLKEGSFFGEIAVLLKRPRTASIRARNYVTTYELDASVLEDALTKYPHLKQHFHKVAMERLQRIEASQQKQSLAERLQDIDLAPFRSDLDRVESTFEDIFGKAFSNNLIPAQVTAWNSSRRHVEVAINRLLSGLNSDYLRDDLTASLDQWRRVSSSVTTKDVASDVLHYVYDIVQAGFRAIALREMREFLGLLPMFDGADDAFLDLLVESAEVLEFAKGEHVVTSVESDLHLYFLTRGSVRFTSGSAAGALFEKHESFGELSFGTGREPISADVVTLDKTEVARVHRNVLLQAFNDFPDMRDKVKVHCENQETKKAILSTKTSGLVKTMDKFMSLRHSTAASKDDDDAAPSAPALTDDSIAALAKVSTAQTALLSDGELAKAEAALAAALSAVKHEKARR</sequence>
<keyword evidence="3" id="KW-0812">Transmembrane</keyword>
<dbReference type="EMBL" id="GL349436">
    <property type="protein sequence ID" value="KNC52107.1"/>
    <property type="molecule type" value="Genomic_DNA"/>
</dbReference>
<feature type="compositionally biased region" description="Low complexity" evidence="10">
    <location>
        <begin position="336"/>
        <end position="357"/>
    </location>
</feature>
<dbReference type="PROSITE" id="PS50042">
    <property type="entry name" value="CNMP_BINDING_3"/>
    <property type="match status" value="2"/>
</dbReference>
<dbReference type="OrthoDB" id="421226at2759"/>
<evidence type="ECO:0000256" key="3">
    <source>
        <dbReference type="ARBA" id="ARBA00022692"/>
    </source>
</evidence>
<protein>
    <recommendedName>
        <fullName evidence="11">Cyclic nucleotide-binding domain-containing protein</fullName>
    </recommendedName>
</protein>
<feature type="compositionally biased region" description="Low complexity" evidence="10">
    <location>
        <begin position="66"/>
        <end position="83"/>
    </location>
</feature>
<feature type="region of interest" description="Disordered" evidence="10">
    <location>
        <begin position="159"/>
        <end position="180"/>
    </location>
</feature>
<dbReference type="InterPro" id="IPR000595">
    <property type="entry name" value="cNMP-bd_dom"/>
</dbReference>
<dbReference type="InterPro" id="IPR018488">
    <property type="entry name" value="cNMP-bd_CS"/>
</dbReference>
<dbReference type="InterPro" id="IPR050866">
    <property type="entry name" value="CNG_cation_channel"/>
</dbReference>
<evidence type="ECO:0000313" key="12">
    <source>
        <dbReference type="EMBL" id="KNC52107.1"/>
    </source>
</evidence>
<feature type="domain" description="Cyclic nucleotide-binding" evidence="11">
    <location>
        <begin position="718"/>
        <end position="822"/>
    </location>
</feature>
<evidence type="ECO:0000256" key="2">
    <source>
        <dbReference type="ARBA" id="ARBA00022448"/>
    </source>
</evidence>
<evidence type="ECO:0000256" key="8">
    <source>
        <dbReference type="ARBA" id="ARBA00023303"/>
    </source>
</evidence>
<name>A0A0L0DIJ5_THETB</name>
<dbReference type="GO" id="GO:0016020">
    <property type="term" value="C:membrane"/>
    <property type="evidence" value="ECO:0007669"/>
    <property type="project" value="UniProtKB-SubCell"/>
</dbReference>
<dbReference type="GeneID" id="25560709"/>
<keyword evidence="8" id="KW-0407">Ion channel</keyword>
<feature type="coiled-coil region" evidence="9">
    <location>
        <begin position="215"/>
        <end position="243"/>
    </location>
</feature>
<keyword evidence="9" id="KW-0175">Coiled coil</keyword>
<dbReference type="InterPro" id="IPR018490">
    <property type="entry name" value="cNMP-bd_dom_sf"/>
</dbReference>
<feature type="coiled-coil region" evidence="9">
    <location>
        <begin position="439"/>
        <end position="494"/>
    </location>
</feature>
<evidence type="ECO:0000256" key="6">
    <source>
        <dbReference type="ARBA" id="ARBA00023136"/>
    </source>
</evidence>
<feature type="compositionally biased region" description="Basic residues" evidence="10">
    <location>
        <begin position="84"/>
        <end position="94"/>
    </location>
</feature>
<comment type="subcellular location">
    <subcellularLocation>
        <location evidence="1">Membrane</location>
        <topology evidence="1">Multi-pass membrane protein</topology>
    </subcellularLocation>
</comment>
<proteinExistence type="predicted"/>
<feature type="region of interest" description="Disordered" evidence="10">
    <location>
        <begin position="541"/>
        <end position="567"/>
    </location>
</feature>
<dbReference type="PANTHER" id="PTHR45638">
    <property type="entry name" value="CYCLIC NUCLEOTIDE-GATED CATION CHANNEL SUBUNIT A"/>
    <property type="match status" value="1"/>
</dbReference>
<keyword evidence="5" id="KW-0406">Ion transport</keyword>
<keyword evidence="2" id="KW-0813">Transport</keyword>
<dbReference type="RefSeq" id="XP_013762111.1">
    <property type="nucleotide sequence ID" value="XM_013906657.1"/>
</dbReference>
<dbReference type="eggNOG" id="KOG0498">
    <property type="taxonomic scope" value="Eukaryota"/>
</dbReference>
<dbReference type="GO" id="GO:0005221">
    <property type="term" value="F:intracellularly cyclic nucleotide-activated monoatomic cation channel activity"/>
    <property type="evidence" value="ECO:0007669"/>
    <property type="project" value="InterPro"/>
</dbReference>
<feature type="compositionally biased region" description="Gly residues" evidence="10">
    <location>
        <begin position="118"/>
        <end position="127"/>
    </location>
</feature>
<feature type="region of interest" description="Disordered" evidence="10">
    <location>
        <begin position="336"/>
        <end position="362"/>
    </location>
</feature>
<keyword evidence="6" id="KW-0472">Membrane</keyword>
<evidence type="ECO:0000313" key="13">
    <source>
        <dbReference type="Proteomes" id="UP000054408"/>
    </source>
</evidence>
<evidence type="ECO:0000256" key="7">
    <source>
        <dbReference type="ARBA" id="ARBA00023286"/>
    </source>
</evidence>
<feature type="region of interest" description="Disordered" evidence="10">
    <location>
        <begin position="38"/>
        <end position="57"/>
    </location>
</feature>
<keyword evidence="4" id="KW-1133">Transmembrane helix</keyword>